<organism evidence="2 3">
    <name type="scientific">Krasilnikovia cinnamomea</name>
    <dbReference type="NCBI Taxonomy" id="349313"/>
    <lineage>
        <taxon>Bacteria</taxon>
        <taxon>Bacillati</taxon>
        <taxon>Actinomycetota</taxon>
        <taxon>Actinomycetes</taxon>
        <taxon>Micromonosporales</taxon>
        <taxon>Micromonosporaceae</taxon>
        <taxon>Krasilnikovia</taxon>
    </lineage>
</organism>
<dbReference type="OrthoDB" id="9892797at2"/>
<proteinExistence type="predicted"/>
<comment type="caution">
    <text evidence="2">The sequence shown here is derived from an EMBL/GenBank/DDBJ whole genome shotgun (WGS) entry which is preliminary data.</text>
</comment>
<evidence type="ECO:0000313" key="2">
    <source>
        <dbReference type="EMBL" id="RZU46609.1"/>
    </source>
</evidence>
<name>A0A4Q7Z9Z7_9ACTN</name>
<keyword evidence="3" id="KW-1185">Reference proteome</keyword>
<dbReference type="AlphaFoldDB" id="A0A4Q7Z9Z7"/>
<evidence type="ECO:0000256" key="1">
    <source>
        <dbReference type="SAM" id="MobiDB-lite"/>
    </source>
</evidence>
<accession>A0A4Q7Z9Z7</accession>
<dbReference type="Proteomes" id="UP000292564">
    <property type="component" value="Unassembled WGS sequence"/>
</dbReference>
<dbReference type="EMBL" id="SHKY01000002">
    <property type="protein sequence ID" value="RZU46609.1"/>
    <property type="molecule type" value="Genomic_DNA"/>
</dbReference>
<protein>
    <recommendedName>
        <fullName evidence="4">Universal stress protein family protein</fullName>
    </recommendedName>
</protein>
<dbReference type="RefSeq" id="WP_130513802.1">
    <property type="nucleotide sequence ID" value="NZ_SHKY01000002.1"/>
</dbReference>
<feature type="region of interest" description="Disordered" evidence="1">
    <location>
        <begin position="137"/>
        <end position="172"/>
    </location>
</feature>
<reference evidence="2 3" key="1">
    <citation type="submission" date="2019-02" db="EMBL/GenBank/DDBJ databases">
        <title>Sequencing the genomes of 1000 actinobacteria strains.</title>
        <authorList>
            <person name="Klenk H.-P."/>
        </authorList>
    </citation>
    <scope>NUCLEOTIDE SEQUENCE [LARGE SCALE GENOMIC DNA]</scope>
    <source>
        <strain evidence="2 3">DSM 45162</strain>
    </source>
</reference>
<evidence type="ECO:0008006" key="4">
    <source>
        <dbReference type="Google" id="ProtNLM"/>
    </source>
</evidence>
<sequence length="172" mass="17735">MTATRPSTAHLAGRTPGSGPVLAVLTDGPTDMAVAAHAADLAVRTGTLLIAAATVAAGSGINPLLLQHTRTRRVHNDTTAIVARITPILHGAGVAYRRSTLLVPAGTDTLRALPVTAVRRLVDRFGAVTVVTARPLRDPTGTLQPADPHTTPGAYGPTQRAHRATHAAPAPW</sequence>
<evidence type="ECO:0000313" key="3">
    <source>
        <dbReference type="Proteomes" id="UP000292564"/>
    </source>
</evidence>
<gene>
    <name evidence="2" type="ORF">EV385_6684</name>
</gene>